<evidence type="ECO:0000313" key="2">
    <source>
        <dbReference type="EMBL" id="BAT88956.1"/>
    </source>
</evidence>
<keyword evidence="3" id="KW-1185">Reference proteome</keyword>
<dbReference type="Proteomes" id="UP000291084">
    <property type="component" value="Chromosome 5"/>
</dbReference>
<protein>
    <submittedName>
        <fullName evidence="2">Uncharacterized protein</fullName>
    </submittedName>
</protein>
<dbReference type="EMBL" id="AP015038">
    <property type="protein sequence ID" value="BAT88956.1"/>
    <property type="molecule type" value="Genomic_DNA"/>
</dbReference>
<name>A0A0S3S7Y5_PHAAN</name>
<feature type="region of interest" description="Disordered" evidence="1">
    <location>
        <begin position="49"/>
        <end position="68"/>
    </location>
</feature>
<reference evidence="2 3" key="1">
    <citation type="journal article" date="2015" name="Sci. Rep.">
        <title>The power of single molecule real-time sequencing technology in the de novo assembly of a eukaryotic genome.</title>
        <authorList>
            <person name="Sakai H."/>
            <person name="Naito K."/>
            <person name="Ogiso-Tanaka E."/>
            <person name="Takahashi Y."/>
            <person name="Iseki K."/>
            <person name="Muto C."/>
            <person name="Satou K."/>
            <person name="Teruya K."/>
            <person name="Shiroma A."/>
            <person name="Shimoji M."/>
            <person name="Hirano T."/>
            <person name="Itoh T."/>
            <person name="Kaga A."/>
            <person name="Tomooka N."/>
        </authorList>
    </citation>
    <scope>NUCLEOTIDE SEQUENCE [LARGE SCALE GENOMIC DNA]</scope>
    <source>
        <strain evidence="3">cv. Shumari</strain>
    </source>
</reference>
<gene>
    <name evidence="2" type="primary">Vigan.05G260600</name>
    <name evidence="2" type="ORF">VIGAN_05260600</name>
</gene>
<proteinExistence type="predicted"/>
<evidence type="ECO:0000256" key="1">
    <source>
        <dbReference type="SAM" id="MobiDB-lite"/>
    </source>
</evidence>
<accession>A0A0S3S7Y5</accession>
<organism evidence="2 3">
    <name type="scientific">Vigna angularis var. angularis</name>
    <dbReference type="NCBI Taxonomy" id="157739"/>
    <lineage>
        <taxon>Eukaryota</taxon>
        <taxon>Viridiplantae</taxon>
        <taxon>Streptophyta</taxon>
        <taxon>Embryophyta</taxon>
        <taxon>Tracheophyta</taxon>
        <taxon>Spermatophyta</taxon>
        <taxon>Magnoliopsida</taxon>
        <taxon>eudicotyledons</taxon>
        <taxon>Gunneridae</taxon>
        <taxon>Pentapetalae</taxon>
        <taxon>rosids</taxon>
        <taxon>fabids</taxon>
        <taxon>Fabales</taxon>
        <taxon>Fabaceae</taxon>
        <taxon>Papilionoideae</taxon>
        <taxon>50 kb inversion clade</taxon>
        <taxon>NPAAA clade</taxon>
        <taxon>indigoferoid/millettioid clade</taxon>
        <taxon>Phaseoleae</taxon>
        <taxon>Vigna</taxon>
    </lineage>
</organism>
<dbReference type="AlphaFoldDB" id="A0A0S3S7Y5"/>
<sequence>MTPDEMEVVRIINNLPRHLNARDFVECLNYEDFDQIAFGYMSLSEPRKTSFMSSQKRTRETSSRARDPRLASFSHATATARSRSVVMPISKFLPTSNGRTDIRGGYYQCRFGVDHPGGDANMVGGVFSLYHQLPTHGGTLCWSRLGPIRPNFKLGRLPCLIRDTTVFGCFPLDGFVTLFISLLSRFGVLPLSNPGVESSDTSTFSSSCFSTIRSSCFSTVRSRFYAGGRPAKDSPMPKVGRPSDIWSYSQPAHMSFCSTGRRVTRSRDWIIMVIRTSGLYTARPSG</sequence>
<evidence type="ECO:0000313" key="3">
    <source>
        <dbReference type="Proteomes" id="UP000291084"/>
    </source>
</evidence>
<feature type="compositionally biased region" description="Basic and acidic residues" evidence="1">
    <location>
        <begin position="57"/>
        <end position="68"/>
    </location>
</feature>